<dbReference type="EMBL" id="CP001056">
    <property type="protein sequence ID" value="ACD22837.1"/>
    <property type="molecule type" value="Genomic_DNA"/>
</dbReference>
<sequence length="130" mass="15400">MEEKVKRELALYKLREIEIEDMKLKIEELKVGEQIGASNFDEKVQTSMSCKNNDYVLNQIENLEKKIRFNEIANKRVDNALKVLDNFEKEVINMLLIEKSSISETTKRLYRSKRQIYYILNQAINKIKIA</sequence>
<reference evidence="2" key="2">
    <citation type="submission" date="2009-08" db="EMBL/GenBank/DDBJ databases">
        <authorList>
            <person name="Shrivastava S."/>
            <person name="Brinkac L.M."/>
            <person name="Dodson R.J."/>
            <person name="Harkins D.M."/>
            <person name="Durkin A.S."/>
            <person name="Sutton G."/>
        </authorList>
    </citation>
    <scope>NUCLEOTIDE SEQUENCE</scope>
    <source>
        <strain evidence="2">Eklund 17B</strain>
    </source>
</reference>
<feature type="coiled-coil region" evidence="1">
    <location>
        <begin position="60"/>
        <end position="90"/>
    </location>
</feature>
<protein>
    <submittedName>
        <fullName evidence="2">Possible sigma factor</fullName>
    </submittedName>
</protein>
<evidence type="ECO:0000256" key="1">
    <source>
        <dbReference type="SAM" id="Coils"/>
    </source>
</evidence>
<accession>B2TME9</accession>
<organism evidence="2">
    <name type="scientific">Clostridium botulinum (strain Eklund 17B / Type B)</name>
    <dbReference type="NCBI Taxonomy" id="935198"/>
    <lineage>
        <taxon>Bacteria</taxon>
        <taxon>Bacillati</taxon>
        <taxon>Bacillota</taxon>
        <taxon>Clostridia</taxon>
        <taxon>Eubacteriales</taxon>
        <taxon>Clostridiaceae</taxon>
        <taxon>Clostridium</taxon>
    </lineage>
</organism>
<dbReference type="AlphaFoldDB" id="B2TME9"/>
<evidence type="ECO:0000313" key="2">
    <source>
        <dbReference type="EMBL" id="ACD22837.1"/>
    </source>
</evidence>
<dbReference type="KEGG" id="cbk:CLL_A0936"/>
<keyword evidence="1" id="KW-0175">Coiled coil</keyword>
<reference evidence="2" key="1">
    <citation type="submission" date="2009-06" db="EMBL/GenBank/DDBJ databases">
        <authorList>
            <consortium name="US DOE Joint Genome Institute (JGI-PGF)"/>
            <person name="Lucas S."/>
            <person name="Copeland A."/>
            <person name="Lapidus A."/>
            <person name="Glavina del Rio T."/>
            <person name="Dalin E."/>
            <person name="Tice H."/>
            <person name="Bruce D."/>
            <person name="Goodwin L."/>
            <person name="Pitluck S."/>
            <person name="Kyrpides N."/>
            <person name="Mavromatis K."/>
            <person name="Ivanova N."/>
            <person name="Saunders E."/>
            <person name="Brettin T."/>
            <person name="Detter J.C."/>
            <person name="Han C."/>
            <person name="Larimer F."/>
            <person name="Land M."/>
            <person name="Hauser L."/>
            <person name="Markowitz V."/>
            <person name="Cheng J.-F."/>
            <person name="Hugenholtz P."/>
            <person name="Woyke T."/>
            <person name="Wu D."/>
            <person name="Gronow S."/>
            <person name="Klenk H.-P."/>
            <person name="Eisen J.A."/>
        </authorList>
    </citation>
    <scope>NUCLEOTIDE SEQUENCE</scope>
    <source>
        <strain evidence="2">Eklund 17B</strain>
    </source>
</reference>
<dbReference type="HOGENOM" id="CLU_1934402_0_0_9"/>
<dbReference type="InterPro" id="IPR013324">
    <property type="entry name" value="RNA_pol_sigma_r3/r4-like"/>
</dbReference>
<name>B2TME9_CLOBB</name>
<dbReference type="PATRIC" id="fig|935198.13.peg.887"/>
<accession>U4PI66</accession>
<proteinExistence type="predicted"/>
<gene>
    <name evidence="2" type="ordered locus">CLL_A0936</name>
</gene>
<dbReference type="SUPFAM" id="SSF88659">
    <property type="entry name" value="Sigma3 and sigma4 domains of RNA polymerase sigma factors"/>
    <property type="match status" value="1"/>
</dbReference>